<gene>
    <name evidence="2" type="primary">LOC116297469</name>
</gene>
<keyword evidence="1" id="KW-1185">Reference proteome</keyword>
<dbReference type="AlphaFoldDB" id="A0A6P8I1Y5"/>
<proteinExistence type="predicted"/>
<dbReference type="Proteomes" id="UP000515163">
    <property type="component" value="Unplaced"/>
</dbReference>
<accession>A0A6P8I1Y5</accession>
<sequence>MGCFKSKMEDTDVCLDSEAYAPLLDESSSARGRDDFNDNRVTTTENREKNADYGLEKLLLRLQHALTWRNIYVDVQDMSSLAELRTKIHELLNFATVEMGYLVRDKRYSEAEDIVNAILRLKSSLGNELVDAVQITAFVREVTTFSRFVLSGGQYFEPMMVNEDDENVLKLFFFLVSDTETRQTMFRYYVEYTSLIEEFFALVLVTSSGHVRLEMYGSSCPSYWEIRQDVIKNAREKIKSFDFEEDDEY</sequence>
<dbReference type="InParanoid" id="A0A6P8I1Y5"/>
<name>A0A6P8I1Y5_ACTTE</name>
<dbReference type="RefSeq" id="XP_031561551.1">
    <property type="nucleotide sequence ID" value="XM_031705691.1"/>
</dbReference>
<dbReference type="OrthoDB" id="9996852at2759"/>
<dbReference type="GeneID" id="116297469"/>
<evidence type="ECO:0000313" key="2">
    <source>
        <dbReference type="RefSeq" id="XP_031561551.1"/>
    </source>
</evidence>
<protein>
    <submittedName>
        <fullName evidence="2">Uncharacterized protein LOC116297469</fullName>
    </submittedName>
</protein>
<organism evidence="1 2">
    <name type="scientific">Actinia tenebrosa</name>
    <name type="common">Australian red waratah sea anemone</name>
    <dbReference type="NCBI Taxonomy" id="6105"/>
    <lineage>
        <taxon>Eukaryota</taxon>
        <taxon>Metazoa</taxon>
        <taxon>Cnidaria</taxon>
        <taxon>Anthozoa</taxon>
        <taxon>Hexacorallia</taxon>
        <taxon>Actiniaria</taxon>
        <taxon>Actiniidae</taxon>
        <taxon>Actinia</taxon>
    </lineage>
</organism>
<reference evidence="2" key="1">
    <citation type="submission" date="2025-08" db="UniProtKB">
        <authorList>
            <consortium name="RefSeq"/>
        </authorList>
    </citation>
    <scope>IDENTIFICATION</scope>
    <source>
        <tissue evidence="2">Tentacle</tissue>
    </source>
</reference>
<dbReference type="KEGG" id="aten:116297469"/>
<evidence type="ECO:0000313" key="1">
    <source>
        <dbReference type="Proteomes" id="UP000515163"/>
    </source>
</evidence>